<dbReference type="InterPro" id="IPR009725">
    <property type="entry name" value="3_dmu_93_MTrfase"/>
</dbReference>
<reference evidence="3" key="1">
    <citation type="journal article" date="2019" name="Int. J. Syst. Evol. Microbiol.">
        <title>The Global Catalogue of Microorganisms (GCM) 10K type strain sequencing project: providing services to taxonomists for standard genome sequencing and annotation.</title>
        <authorList>
            <consortium name="The Broad Institute Genomics Platform"/>
            <consortium name="The Broad Institute Genome Sequencing Center for Infectious Disease"/>
            <person name="Wu L."/>
            <person name="Ma J."/>
        </authorList>
    </citation>
    <scope>NUCLEOTIDE SEQUENCE [LARGE SCALE GENOMIC DNA]</scope>
    <source>
        <strain evidence="3">SYNS20</strain>
    </source>
</reference>
<proteinExistence type="predicted"/>
<evidence type="ECO:0000259" key="1">
    <source>
        <dbReference type="Pfam" id="PF06983"/>
    </source>
</evidence>
<accession>A0ABW2JUJ5</accession>
<dbReference type="CDD" id="cd06588">
    <property type="entry name" value="PhnB_like"/>
    <property type="match status" value="1"/>
</dbReference>
<dbReference type="InterPro" id="IPR029068">
    <property type="entry name" value="Glyas_Bleomycin-R_OHBP_Dase"/>
</dbReference>
<protein>
    <submittedName>
        <fullName evidence="2">VOC family protein</fullName>
    </submittedName>
</protein>
<comment type="caution">
    <text evidence="2">The sequence shown here is derived from an EMBL/GenBank/DDBJ whole genome shotgun (WGS) entry which is preliminary data.</text>
</comment>
<gene>
    <name evidence="2" type="ORF">ACFQVC_37270</name>
</gene>
<dbReference type="RefSeq" id="WP_381839274.1">
    <property type="nucleotide sequence ID" value="NZ_JBHTCF010000025.1"/>
</dbReference>
<dbReference type="InterPro" id="IPR028973">
    <property type="entry name" value="PhnB-like"/>
</dbReference>
<dbReference type="PANTHER" id="PTHR33990">
    <property type="entry name" value="PROTEIN YJDN-RELATED"/>
    <property type="match status" value="1"/>
</dbReference>
<dbReference type="SUPFAM" id="SSF54593">
    <property type="entry name" value="Glyoxalase/Bleomycin resistance protein/Dihydroxybiphenyl dioxygenase"/>
    <property type="match status" value="1"/>
</dbReference>
<organism evidence="2 3">
    <name type="scientific">Streptomyces monticola</name>
    <dbReference type="NCBI Taxonomy" id="2666263"/>
    <lineage>
        <taxon>Bacteria</taxon>
        <taxon>Bacillati</taxon>
        <taxon>Actinomycetota</taxon>
        <taxon>Actinomycetes</taxon>
        <taxon>Kitasatosporales</taxon>
        <taxon>Streptomycetaceae</taxon>
        <taxon>Streptomyces</taxon>
    </lineage>
</organism>
<dbReference type="Pfam" id="PF06983">
    <property type="entry name" value="3-dmu-9_3-mt"/>
    <property type="match status" value="1"/>
</dbReference>
<evidence type="ECO:0000313" key="2">
    <source>
        <dbReference type="EMBL" id="MFC7309855.1"/>
    </source>
</evidence>
<dbReference type="Gene3D" id="3.10.180.10">
    <property type="entry name" value="2,3-Dihydroxybiphenyl 1,2-Dioxygenase, domain 1"/>
    <property type="match status" value="1"/>
</dbReference>
<dbReference type="Proteomes" id="UP001596523">
    <property type="component" value="Unassembled WGS sequence"/>
</dbReference>
<feature type="domain" description="PhnB-like" evidence="1">
    <location>
        <begin position="5"/>
        <end position="119"/>
    </location>
</feature>
<evidence type="ECO:0000313" key="3">
    <source>
        <dbReference type="Proteomes" id="UP001596523"/>
    </source>
</evidence>
<name>A0ABW2JUJ5_9ACTN</name>
<dbReference type="EMBL" id="JBHTCF010000025">
    <property type="protein sequence ID" value="MFC7309855.1"/>
    <property type="molecule type" value="Genomic_DNA"/>
</dbReference>
<sequence>MSTQQKITPCLWYDGQAEEAAAFYTSLFKDSRITEVQRYGKEGPGTPGSPMLVVFELAGQTYTALNGGPQFNFTEAISLSVDCEDQAEVDELWAKLSEGGEEGPCGWLKDKYGLSWQIIPRALPELLADPDPEKAGRVMKAMLGMGKIDVQGLRDAYDNK</sequence>
<dbReference type="PIRSF" id="PIRSF021700">
    <property type="entry name" value="3_dmu_93_MTrfase"/>
    <property type="match status" value="1"/>
</dbReference>
<dbReference type="PANTHER" id="PTHR33990:SF2">
    <property type="entry name" value="PHNB-LIKE DOMAIN-CONTAINING PROTEIN"/>
    <property type="match status" value="1"/>
</dbReference>
<keyword evidence="3" id="KW-1185">Reference proteome</keyword>